<dbReference type="RefSeq" id="XP_004254869.1">
    <property type="nucleotide sequence ID" value="XM_004254821.1"/>
</dbReference>
<keyword evidence="4" id="KW-1185">Reference proteome</keyword>
<dbReference type="AlphaFoldDB" id="A0A0A1U805"/>
<dbReference type="EMBL" id="KB206756">
    <property type="protein sequence ID" value="ELP88098.1"/>
    <property type="molecule type" value="Genomic_DNA"/>
</dbReference>
<evidence type="ECO:0000256" key="1">
    <source>
        <dbReference type="SAM" id="Phobius"/>
    </source>
</evidence>
<protein>
    <submittedName>
        <fullName evidence="3">Uncharacterized protein</fullName>
    </submittedName>
</protein>
<keyword evidence="2" id="KW-0732">Signal</keyword>
<feature type="transmembrane region" description="Helical" evidence="1">
    <location>
        <begin position="645"/>
        <end position="662"/>
    </location>
</feature>
<feature type="signal peptide" evidence="2">
    <location>
        <begin position="1"/>
        <end position="18"/>
    </location>
</feature>
<keyword evidence="1" id="KW-0812">Transmembrane</keyword>
<dbReference type="OMA" id="CITECII"/>
<accession>A0A0A1U805</accession>
<dbReference type="Proteomes" id="UP000014680">
    <property type="component" value="Unassembled WGS sequence"/>
</dbReference>
<evidence type="ECO:0000256" key="2">
    <source>
        <dbReference type="SAM" id="SignalP"/>
    </source>
</evidence>
<sequence>MLNCQVVVLGTLFVMCTSFLCEIRSDNNYLDLSDSSVYLNTDYKCPQELVDYSIVLTSTKKQRVILENPPPMANLKLMSDSDVEIKGKFTAFDINITQPIALYLETYIGSIHCELCAVYIDTGSLFAPKFKSISVKMYLSILSPSQFVTQNITNTNTLSIVSPFPPQINSYSGNPYFTLLSPSSVSTIQNGEIPEHDTVSLLQHTQDVTLKAMVNNLFVSLARATVKAPLQFNSITLVNGFLTITEDISATMFISNSSSVVFKKGTIKAFYCSLISSKVEIHSVEETYFTTHMAFIDSVNVSKYCETSADQFVFLESDTKINFANSPHLQHFENRNIVVFPSSQKVIPMSILKKCHVISKHKKDIYLSGDNVKFRESGCPCENCRYIINEPDEVVVHFDTPLFGGIDCETKCVIRPKQSPTIRYLKGFDVTVDTSAIIALVVPENGGCITLKNQSIIMAILNTKKVTKIIANDFIHFGGTLLSSVYLEVHKSMTFVQRAELIVDKSASIFIERDSYLAIQSKVTVLGNIHFNENTIAPVRVLKGAEIVFGKDSNFALHTNVNTWRGDTQYLILNEEHGFGPDTQLPQLILVDVTTNQISQLGRLFTECFGRWVVYKISSSSIVHCHPVVVTYEETEEQSNTKKCIVFVILLLVVLCMAFYYFKMKQNTQTIMRYREMDDIDDIQKGAEVVVITSDE</sequence>
<dbReference type="VEuPathDB" id="AmoebaDB:EIN_222510"/>
<gene>
    <name evidence="3" type="ORF">EIN_222510</name>
</gene>
<organism evidence="3 4">
    <name type="scientific">Entamoeba invadens IP1</name>
    <dbReference type="NCBI Taxonomy" id="370355"/>
    <lineage>
        <taxon>Eukaryota</taxon>
        <taxon>Amoebozoa</taxon>
        <taxon>Evosea</taxon>
        <taxon>Archamoebae</taxon>
        <taxon>Mastigamoebida</taxon>
        <taxon>Entamoebidae</taxon>
        <taxon>Entamoeba</taxon>
    </lineage>
</organism>
<evidence type="ECO:0000313" key="4">
    <source>
        <dbReference type="Proteomes" id="UP000014680"/>
    </source>
</evidence>
<evidence type="ECO:0000313" key="3">
    <source>
        <dbReference type="EMBL" id="ELP88098.1"/>
    </source>
</evidence>
<feature type="chain" id="PRO_5001991062" evidence="2">
    <location>
        <begin position="19"/>
        <end position="696"/>
    </location>
</feature>
<dbReference type="KEGG" id="eiv:EIN_222510"/>
<name>A0A0A1U805_ENTIV</name>
<keyword evidence="1" id="KW-1133">Transmembrane helix</keyword>
<proteinExistence type="predicted"/>
<dbReference type="GeneID" id="14887307"/>
<dbReference type="OrthoDB" id="28325at2759"/>
<keyword evidence="1" id="KW-0472">Membrane</keyword>
<reference evidence="3 4" key="1">
    <citation type="submission" date="2012-10" db="EMBL/GenBank/DDBJ databases">
        <authorList>
            <person name="Zafar N."/>
            <person name="Inman J."/>
            <person name="Hall N."/>
            <person name="Lorenzi H."/>
            <person name="Caler E."/>
        </authorList>
    </citation>
    <scope>NUCLEOTIDE SEQUENCE [LARGE SCALE GENOMIC DNA]</scope>
    <source>
        <strain evidence="3 4">IP1</strain>
    </source>
</reference>